<keyword evidence="13" id="KW-0597">Phosphoprotein</keyword>
<dbReference type="HAMAP" id="MF_00041">
    <property type="entry name" value="Cys_tRNA_synth"/>
    <property type="match status" value="1"/>
</dbReference>
<dbReference type="GO" id="GO:0005829">
    <property type="term" value="C:cytosol"/>
    <property type="evidence" value="ECO:0007669"/>
    <property type="project" value="TreeGrafter"/>
</dbReference>
<proteinExistence type="inferred from homology"/>
<feature type="domain" description="Cysteinyl-tRNA synthetase class Ia DALR" evidence="15">
    <location>
        <begin position="353"/>
        <end position="416"/>
    </location>
</feature>
<dbReference type="EMBL" id="FOGT01000009">
    <property type="protein sequence ID" value="SES17202.1"/>
    <property type="molecule type" value="Genomic_DNA"/>
</dbReference>
<name>A0A1H9V697_9BACI</name>
<keyword evidence="7 13" id="KW-0547">Nucleotide-binding</keyword>
<feature type="modified residue" description="Phosphoserine" evidence="13">
    <location>
        <position position="270"/>
    </location>
</feature>
<dbReference type="InterPro" id="IPR032678">
    <property type="entry name" value="tRNA-synt_1_cat_dom"/>
</dbReference>
<dbReference type="NCBIfam" id="TIGR00435">
    <property type="entry name" value="cysS"/>
    <property type="match status" value="1"/>
</dbReference>
<keyword evidence="6 13" id="KW-0479">Metal-binding</keyword>
<dbReference type="GO" id="GO:0008270">
    <property type="term" value="F:zinc ion binding"/>
    <property type="evidence" value="ECO:0007669"/>
    <property type="project" value="UniProtKB-UniRule"/>
</dbReference>
<dbReference type="PANTHER" id="PTHR10890">
    <property type="entry name" value="CYSTEINYL-TRNA SYNTHETASE"/>
    <property type="match status" value="1"/>
</dbReference>
<dbReference type="OrthoDB" id="9815130at2"/>
<evidence type="ECO:0000256" key="1">
    <source>
        <dbReference type="ARBA" id="ARBA00004496"/>
    </source>
</evidence>
<keyword evidence="5 13" id="KW-0436">Ligase</keyword>
<organism evidence="16 17">
    <name type="scientific">Salipaludibacillus aurantiacus</name>
    <dbReference type="NCBI Taxonomy" id="1601833"/>
    <lineage>
        <taxon>Bacteria</taxon>
        <taxon>Bacillati</taxon>
        <taxon>Bacillota</taxon>
        <taxon>Bacilli</taxon>
        <taxon>Bacillales</taxon>
        <taxon>Bacillaceae</taxon>
    </lineage>
</organism>
<evidence type="ECO:0000256" key="10">
    <source>
        <dbReference type="ARBA" id="ARBA00022917"/>
    </source>
</evidence>
<gene>
    <name evidence="13" type="primary">cysS</name>
    <name evidence="16" type="ORF">SAMN05518684_109189</name>
</gene>
<dbReference type="InterPro" id="IPR009080">
    <property type="entry name" value="tRNAsynth_Ia_anticodon-bd"/>
</dbReference>
<dbReference type="SUPFAM" id="SSF47323">
    <property type="entry name" value="Anticodon-binding domain of a subclass of class I aminoacyl-tRNA synthetases"/>
    <property type="match status" value="1"/>
</dbReference>
<dbReference type="PANTHER" id="PTHR10890:SF3">
    <property type="entry name" value="CYSTEINE--TRNA LIGASE, CYTOPLASMIC"/>
    <property type="match status" value="1"/>
</dbReference>
<feature type="binding site" evidence="13">
    <location>
        <position position="269"/>
    </location>
    <ligand>
        <name>ATP</name>
        <dbReference type="ChEBI" id="CHEBI:30616"/>
    </ligand>
</feature>
<dbReference type="InterPro" id="IPR015803">
    <property type="entry name" value="Cys-tRNA-ligase"/>
</dbReference>
<evidence type="ECO:0000313" key="16">
    <source>
        <dbReference type="EMBL" id="SES17202.1"/>
    </source>
</evidence>
<dbReference type="FunFam" id="3.40.50.620:FF:000009">
    <property type="entry name" value="Cysteine--tRNA ligase"/>
    <property type="match status" value="1"/>
</dbReference>
<reference evidence="17" key="1">
    <citation type="submission" date="2016-10" db="EMBL/GenBank/DDBJ databases">
        <authorList>
            <person name="Varghese N."/>
            <person name="Submissions S."/>
        </authorList>
    </citation>
    <scope>NUCLEOTIDE SEQUENCE [LARGE SCALE GENOMIC DNA]</scope>
    <source>
        <strain evidence="17">S9</strain>
    </source>
</reference>
<dbReference type="SUPFAM" id="SSF52374">
    <property type="entry name" value="Nucleotidylyl transferase"/>
    <property type="match status" value="1"/>
</dbReference>
<evidence type="ECO:0000256" key="14">
    <source>
        <dbReference type="SAM" id="Coils"/>
    </source>
</evidence>
<dbReference type="InterPro" id="IPR014729">
    <property type="entry name" value="Rossmann-like_a/b/a_fold"/>
</dbReference>
<feature type="coiled-coil region" evidence="14">
    <location>
        <begin position="413"/>
        <end position="440"/>
    </location>
</feature>
<keyword evidence="4 13" id="KW-0963">Cytoplasm</keyword>
<feature type="short sequence motif" description="'HIGH' region" evidence="13">
    <location>
        <begin position="31"/>
        <end position="41"/>
    </location>
</feature>
<keyword evidence="9 13" id="KW-0067">ATP-binding</keyword>
<feature type="short sequence motif" description="'KMSKS' region" evidence="13">
    <location>
        <begin position="266"/>
        <end position="270"/>
    </location>
</feature>
<evidence type="ECO:0000256" key="8">
    <source>
        <dbReference type="ARBA" id="ARBA00022833"/>
    </source>
</evidence>
<keyword evidence="11 13" id="KW-0030">Aminoacyl-tRNA synthetase</keyword>
<evidence type="ECO:0000259" key="15">
    <source>
        <dbReference type="SMART" id="SM00840"/>
    </source>
</evidence>
<feature type="binding site" evidence="13">
    <location>
        <position position="209"/>
    </location>
    <ligand>
        <name>Zn(2+)</name>
        <dbReference type="ChEBI" id="CHEBI:29105"/>
    </ligand>
</feature>
<evidence type="ECO:0000256" key="12">
    <source>
        <dbReference type="ARBA" id="ARBA00047398"/>
    </source>
</evidence>
<dbReference type="GO" id="GO:0006423">
    <property type="term" value="P:cysteinyl-tRNA aminoacylation"/>
    <property type="evidence" value="ECO:0007669"/>
    <property type="project" value="UniProtKB-UniRule"/>
</dbReference>
<evidence type="ECO:0000256" key="5">
    <source>
        <dbReference type="ARBA" id="ARBA00022598"/>
    </source>
</evidence>
<comment type="similarity">
    <text evidence="2 13">Belongs to the class-I aminoacyl-tRNA synthetase family.</text>
</comment>
<keyword evidence="8 13" id="KW-0862">Zinc</keyword>
<feature type="binding site" evidence="13">
    <location>
        <position position="234"/>
    </location>
    <ligand>
        <name>Zn(2+)</name>
        <dbReference type="ChEBI" id="CHEBI:29105"/>
    </ligand>
</feature>
<dbReference type="GO" id="GO:0004817">
    <property type="term" value="F:cysteine-tRNA ligase activity"/>
    <property type="evidence" value="ECO:0007669"/>
    <property type="project" value="UniProtKB-UniRule"/>
</dbReference>
<evidence type="ECO:0000256" key="3">
    <source>
        <dbReference type="ARBA" id="ARBA00011245"/>
    </source>
</evidence>
<evidence type="ECO:0000256" key="13">
    <source>
        <dbReference type="HAMAP-Rule" id="MF_00041"/>
    </source>
</evidence>
<dbReference type="RefSeq" id="WP_093052721.1">
    <property type="nucleotide sequence ID" value="NZ_FOGT01000009.1"/>
</dbReference>
<dbReference type="Pfam" id="PF01406">
    <property type="entry name" value="tRNA-synt_1e"/>
    <property type="match status" value="1"/>
</dbReference>
<dbReference type="Gene3D" id="1.20.120.1910">
    <property type="entry name" value="Cysteine-tRNA ligase, C-terminal anti-codon recognition domain"/>
    <property type="match status" value="1"/>
</dbReference>
<evidence type="ECO:0000256" key="7">
    <source>
        <dbReference type="ARBA" id="ARBA00022741"/>
    </source>
</evidence>
<dbReference type="STRING" id="1601833.SAMN05518684_109189"/>
<accession>A0A1H9V697</accession>
<evidence type="ECO:0000256" key="4">
    <source>
        <dbReference type="ARBA" id="ARBA00022490"/>
    </source>
</evidence>
<comment type="subcellular location">
    <subcellularLocation>
        <location evidence="1 13">Cytoplasm</location>
    </subcellularLocation>
</comment>
<evidence type="ECO:0000256" key="9">
    <source>
        <dbReference type="ARBA" id="ARBA00022840"/>
    </source>
</evidence>
<dbReference type="Proteomes" id="UP000198571">
    <property type="component" value="Unassembled WGS sequence"/>
</dbReference>
<dbReference type="InterPro" id="IPR024909">
    <property type="entry name" value="Cys-tRNA/MSH_ligase"/>
</dbReference>
<evidence type="ECO:0000256" key="11">
    <source>
        <dbReference type="ARBA" id="ARBA00023146"/>
    </source>
</evidence>
<dbReference type="AlphaFoldDB" id="A0A1H9V697"/>
<keyword evidence="14" id="KW-0175">Coiled coil</keyword>
<comment type="cofactor">
    <cofactor evidence="13">
        <name>Zn(2+)</name>
        <dbReference type="ChEBI" id="CHEBI:29105"/>
    </cofactor>
    <text evidence="13">Binds 1 zinc ion per subunit.</text>
</comment>
<dbReference type="Gene3D" id="3.40.50.620">
    <property type="entry name" value="HUPs"/>
    <property type="match status" value="1"/>
</dbReference>
<keyword evidence="10 13" id="KW-0648">Protein biosynthesis</keyword>
<comment type="catalytic activity">
    <reaction evidence="12 13">
        <text>tRNA(Cys) + L-cysteine + ATP = L-cysteinyl-tRNA(Cys) + AMP + diphosphate</text>
        <dbReference type="Rhea" id="RHEA:17773"/>
        <dbReference type="Rhea" id="RHEA-COMP:9661"/>
        <dbReference type="Rhea" id="RHEA-COMP:9679"/>
        <dbReference type="ChEBI" id="CHEBI:30616"/>
        <dbReference type="ChEBI" id="CHEBI:33019"/>
        <dbReference type="ChEBI" id="CHEBI:35235"/>
        <dbReference type="ChEBI" id="CHEBI:78442"/>
        <dbReference type="ChEBI" id="CHEBI:78517"/>
        <dbReference type="ChEBI" id="CHEBI:456215"/>
        <dbReference type="EC" id="6.1.1.16"/>
    </reaction>
</comment>
<protein>
    <recommendedName>
        <fullName evidence="13">Cysteine--tRNA ligase</fullName>
        <ecNumber evidence="13">6.1.1.16</ecNumber>
    </recommendedName>
    <alternativeName>
        <fullName evidence="13">Cysteinyl-tRNA synthetase</fullName>
        <shortName evidence="13">CysRS</shortName>
    </alternativeName>
</protein>
<evidence type="ECO:0000256" key="6">
    <source>
        <dbReference type="ARBA" id="ARBA00022723"/>
    </source>
</evidence>
<comment type="subunit">
    <text evidence="3 13">Monomer.</text>
</comment>
<dbReference type="SMART" id="SM00840">
    <property type="entry name" value="DALR_2"/>
    <property type="match status" value="1"/>
</dbReference>
<dbReference type="InterPro" id="IPR056411">
    <property type="entry name" value="CysS_C"/>
</dbReference>
<evidence type="ECO:0000256" key="2">
    <source>
        <dbReference type="ARBA" id="ARBA00005594"/>
    </source>
</evidence>
<feature type="binding site" evidence="13">
    <location>
        <position position="238"/>
    </location>
    <ligand>
        <name>Zn(2+)</name>
        <dbReference type="ChEBI" id="CHEBI:29105"/>
    </ligand>
</feature>
<feature type="binding site" evidence="13">
    <location>
        <position position="29"/>
    </location>
    <ligand>
        <name>Zn(2+)</name>
        <dbReference type="ChEBI" id="CHEBI:29105"/>
    </ligand>
</feature>
<dbReference type="EC" id="6.1.1.16" evidence="13"/>
<dbReference type="Pfam" id="PF23493">
    <property type="entry name" value="CysS_C"/>
    <property type="match status" value="1"/>
</dbReference>
<dbReference type="InterPro" id="IPR015273">
    <property type="entry name" value="Cys-tRNA-synt_Ia_DALR"/>
</dbReference>
<keyword evidence="17" id="KW-1185">Reference proteome</keyword>
<evidence type="ECO:0000313" key="17">
    <source>
        <dbReference type="Proteomes" id="UP000198571"/>
    </source>
</evidence>
<dbReference type="CDD" id="cd00672">
    <property type="entry name" value="CysRS_core"/>
    <property type="match status" value="1"/>
</dbReference>
<dbReference type="GO" id="GO:0005524">
    <property type="term" value="F:ATP binding"/>
    <property type="evidence" value="ECO:0007669"/>
    <property type="project" value="UniProtKB-UniRule"/>
</dbReference>
<dbReference type="PRINTS" id="PR00983">
    <property type="entry name" value="TRNASYNTHCYS"/>
</dbReference>
<sequence length="466" mass="54026">MAIKLYNTLTRKKETFKPMEEGKIKMYVCGPTVYNYIHIGNARPAVVFDMIRRYFEYRGFDVQYVSNFTDVDDKIIKAAEEMGEDVMAIAERFIKAYHEDTGALGVKPADEHPRVTDTMPEIIEFIERLTEKGYAYESEGDVYFRTRKFDTYGQLSHQSIDDLQVGARIKVGEKKEDPLDFVLWKSAKPGEISWDSPWGKGRPGWHIECSAMVKKYLGETIDIHAGGQDLAFPHHENEIAQSEALNEKKMANYWIHNGYINIDNEKMSKSLGNFILVHDIIRQFDPEVVRFFIVNAHYRSPINFSDEQLNSAKSSLERIKTTYLNVSHRLEETADLGESTDRWLEEIKNYRKQFTEAMDDDFNSANAVAAMFDLVKTANKYLEEKQTNKGVLKAFLAEFDDMAFVLGIRLGEEELLDEEVEQLIEERIEARKNRDFARADEIRDQLKDQNIILEDTPQGTRWKRGQ</sequence>
<dbReference type="Pfam" id="PF09190">
    <property type="entry name" value="DALR_2"/>
    <property type="match status" value="1"/>
</dbReference>